<dbReference type="PANTHER" id="PTHR42160:SF1">
    <property type="entry name" value="URACIL-DNA GLYCOSYLASE SUPERFAMILY PROTEIN"/>
    <property type="match status" value="1"/>
</dbReference>
<dbReference type="EMBL" id="SDGY01000005">
    <property type="protein sequence ID" value="TYC46342.1"/>
    <property type="molecule type" value="Genomic_DNA"/>
</dbReference>
<comment type="caution">
    <text evidence="2">The sequence shown here is derived from an EMBL/GenBank/DDBJ whole genome shotgun (WGS) entry which is preliminary data.</text>
</comment>
<feature type="domain" description="Uracil-DNA glycosylase-like" evidence="1">
    <location>
        <begin position="24"/>
        <end position="181"/>
    </location>
</feature>
<accession>A0A6P2CQB5</accession>
<keyword evidence="3" id="KW-1185">Reference proteome</keyword>
<dbReference type="SMART" id="SM00986">
    <property type="entry name" value="UDG"/>
    <property type="match status" value="1"/>
</dbReference>
<dbReference type="Pfam" id="PF03167">
    <property type="entry name" value="UDG"/>
    <property type="match status" value="1"/>
</dbReference>
<dbReference type="PANTHER" id="PTHR42160">
    <property type="entry name" value="URACIL-DNA GLYCOSYLASE SUPERFAMILY PROTEIN"/>
    <property type="match status" value="1"/>
</dbReference>
<organism evidence="2 3">
    <name type="scientific">Leuconostoc litchii</name>
    <dbReference type="NCBI Taxonomy" id="1981069"/>
    <lineage>
        <taxon>Bacteria</taxon>
        <taxon>Bacillati</taxon>
        <taxon>Bacillota</taxon>
        <taxon>Bacilli</taxon>
        <taxon>Lactobacillales</taxon>
        <taxon>Lactobacillaceae</taxon>
        <taxon>Leuconostoc</taxon>
    </lineage>
</organism>
<gene>
    <name evidence="2" type="ORF">ESZ47_07665</name>
</gene>
<dbReference type="OrthoDB" id="9789139at2"/>
<proteinExistence type="predicted"/>
<dbReference type="CDD" id="cd10033">
    <property type="entry name" value="UDG_like"/>
    <property type="match status" value="1"/>
</dbReference>
<dbReference type="AlphaFoldDB" id="A0A6P2CQB5"/>
<protein>
    <submittedName>
        <fullName evidence="2">Uracil-DNA glycosylase family protein</fullName>
    </submittedName>
</protein>
<dbReference type="Proteomes" id="UP000442244">
    <property type="component" value="Unassembled WGS sequence"/>
</dbReference>
<evidence type="ECO:0000313" key="2">
    <source>
        <dbReference type="EMBL" id="TYC46342.1"/>
    </source>
</evidence>
<dbReference type="SMART" id="SM00987">
    <property type="entry name" value="UreE_C"/>
    <property type="match status" value="1"/>
</dbReference>
<dbReference type="InterPro" id="IPR047124">
    <property type="entry name" value="HI_0220.2"/>
</dbReference>
<dbReference type="Gene3D" id="3.40.470.10">
    <property type="entry name" value="Uracil-DNA glycosylase-like domain"/>
    <property type="match status" value="1"/>
</dbReference>
<name>A0A6P2CQB5_9LACO</name>
<reference evidence="2 3" key="1">
    <citation type="submission" date="2019-01" db="EMBL/GenBank/DDBJ databases">
        <title>Leuconostoc litchii sp. nov., a novel lactic acid bacterium isolated from lychee.</title>
        <authorList>
            <person name="Wang L.-T."/>
        </authorList>
    </citation>
    <scope>NUCLEOTIDE SEQUENCE [LARGE SCALE GENOMIC DNA]</scope>
    <source>
        <strain evidence="2 3">MB7</strain>
    </source>
</reference>
<dbReference type="SUPFAM" id="SSF52141">
    <property type="entry name" value="Uracil-DNA glycosylase-like"/>
    <property type="match status" value="1"/>
</dbReference>
<dbReference type="RefSeq" id="WP_148606278.1">
    <property type="nucleotide sequence ID" value="NZ_BSUV01000001.1"/>
</dbReference>
<evidence type="ECO:0000259" key="1">
    <source>
        <dbReference type="SMART" id="SM00986"/>
    </source>
</evidence>
<sequence length="190" mass="22031">MTILDDMISDPINIEYTKKGWKPIFTAPKTAKIVIIGQAPGLRVQNTGIMWNDASGDRLRQWLDVSREQFYNSGDFGVIPMDFYYPGKGKSGDIPPRKNVAMKWHPKLLQQMPNKQLTILVGSYAQKYYLDLPSPVKITDVIYDYQDYLPQYFPIVHPSPRNNIWLKKNSWFEHDVVPALRKMVTQILKN</sequence>
<dbReference type="InterPro" id="IPR036895">
    <property type="entry name" value="Uracil-DNA_glycosylase-like_sf"/>
</dbReference>
<dbReference type="InterPro" id="IPR005122">
    <property type="entry name" value="Uracil-DNA_glycosylase-like"/>
</dbReference>
<evidence type="ECO:0000313" key="3">
    <source>
        <dbReference type="Proteomes" id="UP000442244"/>
    </source>
</evidence>